<dbReference type="InterPro" id="IPR045146">
    <property type="entry name" value="SF3A1"/>
</dbReference>
<reference evidence="8" key="2">
    <citation type="submission" date="2021-01" db="EMBL/GenBank/DDBJ databases">
        <authorList>
            <person name="Schikora-Tamarit M.A."/>
        </authorList>
    </citation>
    <scope>NUCLEOTIDE SEQUENCE</scope>
    <source>
        <strain evidence="8">CBS6341</strain>
    </source>
</reference>
<keyword evidence="9" id="KW-1185">Reference proteome</keyword>
<dbReference type="Pfam" id="PF12230">
    <property type="entry name" value="PRP21_like_P"/>
    <property type="match status" value="1"/>
</dbReference>
<evidence type="ECO:0000256" key="1">
    <source>
        <dbReference type="ARBA" id="ARBA00004123"/>
    </source>
</evidence>
<protein>
    <recommendedName>
        <fullName evidence="7">SURP motif domain-containing protein</fullName>
    </recommendedName>
</protein>
<feature type="domain" description="SURP motif" evidence="7">
    <location>
        <begin position="106"/>
        <end position="148"/>
    </location>
</feature>
<organism evidence="8 9">
    <name type="scientific">Wickerhamomyces mucosus</name>
    <dbReference type="NCBI Taxonomy" id="1378264"/>
    <lineage>
        <taxon>Eukaryota</taxon>
        <taxon>Fungi</taxon>
        <taxon>Dikarya</taxon>
        <taxon>Ascomycota</taxon>
        <taxon>Saccharomycotina</taxon>
        <taxon>Saccharomycetes</taxon>
        <taxon>Phaffomycetales</taxon>
        <taxon>Wickerhamomycetaceae</taxon>
        <taxon>Wickerhamomyces</taxon>
    </lineage>
</organism>
<dbReference type="Pfam" id="PF01805">
    <property type="entry name" value="Surp"/>
    <property type="match status" value="2"/>
</dbReference>
<evidence type="ECO:0000256" key="5">
    <source>
        <dbReference type="ARBA" id="ARBA00023187"/>
    </source>
</evidence>
<dbReference type="InterPro" id="IPR022030">
    <property type="entry name" value="SF3A1_dom"/>
</dbReference>
<dbReference type="Gene3D" id="1.10.10.790">
    <property type="entry name" value="Surp module"/>
    <property type="match status" value="2"/>
</dbReference>
<dbReference type="GO" id="GO:0000381">
    <property type="term" value="P:regulation of alternative mRNA splicing, via spliceosome"/>
    <property type="evidence" value="ECO:0007669"/>
    <property type="project" value="TreeGrafter"/>
</dbReference>
<accession>A0A9P8P2F8</accession>
<evidence type="ECO:0000256" key="4">
    <source>
        <dbReference type="ARBA" id="ARBA00022737"/>
    </source>
</evidence>
<dbReference type="GO" id="GO:0045292">
    <property type="term" value="P:mRNA cis splicing, via spliceosome"/>
    <property type="evidence" value="ECO:0007669"/>
    <property type="project" value="InterPro"/>
</dbReference>
<dbReference type="InterPro" id="IPR000061">
    <property type="entry name" value="Surp"/>
</dbReference>
<keyword evidence="3" id="KW-0747">Spliceosome</keyword>
<dbReference type="Proteomes" id="UP000769528">
    <property type="component" value="Unassembled WGS sequence"/>
</dbReference>
<keyword evidence="2" id="KW-0507">mRNA processing</keyword>
<dbReference type="SMART" id="SM00648">
    <property type="entry name" value="SWAP"/>
    <property type="match status" value="2"/>
</dbReference>
<dbReference type="SUPFAM" id="SSF109905">
    <property type="entry name" value="Surp module (SWAP domain)"/>
    <property type="match status" value="2"/>
</dbReference>
<evidence type="ECO:0000313" key="8">
    <source>
        <dbReference type="EMBL" id="KAH3663910.1"/>
    </source>
</evidence>
<name>A0A9P8P2F8_9ASCO</name>
<comment type="caution">
    <text evidence="8">The sequence shown here is derived from an EMBL/GenBank/DDBJ whole genome shotgun (WGS) entry which is preliminary data.</text>
</comment>
<keyword evidence="5" id="KW-0508">mRNA splicing</keyword>
<sequence>MDSSDDIIIPPPNIKQIIDKTIKYIINNDDGDEFLNRLHQNNNNLNNNNNFNFINKDDLYHKYFQYKLNKDKPKQINLTPLNDLEFLIDDNNDSNKRIISNKDDEIIKLTALFITINGENSINLIQKNFKSLLNFKFLDDDNSYHLIFLKYLKQFDKLINQQDLNIYKDRDDLLLQSFNRAKFDEFNNHKSKIKSKEKSNYLDIDWNDFKILETIEFNEIDQIMELNKPINLIDLKFRTLEEKIKQTNILQKKQISNNEEEIKLIQCPITGKLIDELKFQSHLNILLKDPNLSKIKQNYESKFQNQIDISNEDIINNLNSILKKS</sequence>
<evidence type="ECO:0000256" key="2">
    <source>
        <dbReference type="ARBA" id="ARBA00022664"/>
    </source>
</evidence>
<dbReference type="PANTHER" id="PTHR15316:SF1">
    <property type="entry name" value="SPLICING FACTOR 3A SUBUNIT 1"/>
    <property type="match status" value="1"/>
</dbReference>
<evidence type="ECO:0000259" key="7">
    <source>
        <dbReference type="PROSITE" id="PS50128"/>
    </source>
</evidence>
<dbReference type="OrthoDB" id="447637at2759"/>
<keyword evidence="4" id="KW-0677">Repeat</keyword>
<comment type="subcellular location">
    <subcellularLocation>
        <location evidence="1">Nucleus</location>
    </subcellularLocation>
</comment>
<dbReference type="GO" id="GO:0003723">
    <property type="term" value="F:RNA binding"/>
    <property type="evidence" value="ECO:0007669"/>
    <property type="project" value="InterPro"/>
</dbReference>
<proteinExistence type="predicted"/>
<evidence type="ECO:0000256" key="3">
    <source>
        <dbReference type="ARBA" id="ARBA00022728"/>
    </source>
</evidence>
<feature type="domain" description="SURP motif" evidence="7">
    <location>
        <begin position="17"/>
        <end position="64"/>
    </location>
</feature>
<evidence type="ECO:0000256" key="6">
    <source>
        <dbReference type="ARBA" id="ARBA00023242"/>
    </source>
</evidence>
<dbReference type="PROSITE" id="PS50128">
    <property type="entry name" value="SURP"/>
    <property type="match status" value="2"/>
</dbReference>
<dbReference type="InterPro" id="IPR035967">
    <property type="entry name" value="SWAP/Surp_sf"/>
</dbReference>
<dbReference type="GO" id="GO:0005686">
    <property type="term" value="C:U2 snRNP"/>
    <property type="evidence" value="ECO:0007669"/>
    <property type="project" value="TreeGrafter"/>
</dbReference>
<dbReference type="AlphaFoldDB" id="A0A9P8P2F8"/>
<dbReference type="PANTHER" id="PTHR15316">
    <property type="entry name" value="SPLICEOSOME ASSOCIATED PROTEIN 114/SWAP SPLICING FACTOR-RELATED"/>
    <property type="match status" value="1"/>
</dbReference>
<gene>
    <name evidence="8" type="ORF">WICMUC_005900</name>
</gene>
<evidence type="ECO:0000313" key="9">
    <source>
        <dbReference type="Proteomes" id="UP000769528"/>
    </source>
</evidence>
<reference evidence="8" key="1">
    <citation type="journal article" date="2021" name="Open Biol.">
        <title>Shared evolutionary footprints suggest mitochondrial oxidative damage underlies multiple complex I losses in fungi.</title>
        <authorList>
            <person name="Schikora-Tamarit M.A."/>
            <person name="Marcet-Houben M."/>
            <person name="Nosek J."/>
            <person name="Gabaldon T."/>
        </authorList>
    </citation>
    <scope>NUCLEOTIDE SEQUENCE</scope>
    <source>
        <strain evidence="8">CBS6341</strain>
    </source>
</reference>
<dbReference type="EMBL" id="JAEUBF010001525">
    <property type="protein sequence ID" value="KAH3663910.1"/>
    <property type="molecule type" value="Genomic_DNA"/>
</dbReference>
<dbReference type="GO" id="GO:0071013">
    <property type="term" value="C:catalytic step 2 spliceosome"/>
    <property type="evidence" value="ECO:0007669"/>
    <property type="project" value="TreeGrafter"/>
</dbReference>
<keyword evidence="6" id="KW-0539">Nucleus</keyword>
<dbReference type="GO" id="GO:0071004">
    <property type="term" value="C:U2-type prespliceosome"/>
    <property type="evidence" value="ECO:0007669"/>
    <property type="project" value="TreeGrafter"/>
</dbReference>